<keyword evidence="3" id="KW-0378">Hydrolase</keyword>
<keyword evidence="4" id="KW-0961">Cell wall biogenesis/degradation</keyword>
<dbReference type="GO" id="GO:0009253">
    <property type="term" value="P:peptidoglycan catabolic process"/>
    <property type="evidence" value="ECO:0007669"/>
    <property type="project" value="InterPro"/>
</dbReference>
<dbReference type="EMBL" id="FOEP01000007">
    <property type="protein sequence ID" value="SEQ44889.1"/>
    <property type="molecule type" value="Genomic_DNA"/>
</dbReference>
<dbReference type="PANTHER" id="PTHR30417:SF1">
    <property type="entry name" value="N-ACETYLMURAMOYL-L-ALANINE AMIDASE AMID"/>
    <property type="match status" value="1"/>
</dbReference>
<accession>A0A1H9G451</accession>
<dbReference type="SMART" id="SM00644">
    <property type="entry name" value="Ami_2"/>
    <property type="match status" value="1"/>
</dbReference>
<gene>
    <name evidence="6" type="ORF">SAMN04488092_10733</name>
</gene>
<dbReference type="InterPro" id="IPR051206">
    <property type="entry name" value="NAMLAA_amidase_2"/>
</dbReference>
<dbReference type="GO" id="GO:0008745">
    <property type="term" value="F:N-acetylmuramoyl-L-alanine amidase activity"/>
    <property type="evidence" value="ECO:0007669"/>
    <property type="project" value="UniProtKB-EC"/>
</dbReference>
<evidence type="ECO:0000313" key="6">
    <source>
        <dbReference type="EMBL" id="SEQ44889.1"/>
    </source>
</evidence>
<evidence type="ECO:0000313" key="7">
    <source>
        <dbReference type="Proteomes" id="UP000198634"/>
    </source>
</evidence>
<dbReference type="AlphaFoldDB" id="A0A1H9G451"/>
<dbReference type="SUPFAM" id="SSF55846">
    <property type="entry name" value="N-acetylmuramoyl-L-alanine amidase-like"/>
    <property type="match status" value="1"/>
</dbReference>
<keyword evidence="7" id="KW-1185">Reference proteome</keyword>
<name>A0A1H9G451_9RHOB</name>
<evidence type="ECO:0000259" key="5">
    <source>
        <dbReference type="SMART" id="SM00644"/>
    </source>
</evidence>
<dbReference type="GO" id="GO:0019867">
    <property type="term" value="C:outer membrane"/>
    <property type="evidence" value="ECO:0007669"/>
    <property type="project" value="TreeGrafter"/>
</dbReference>
<dbReference type="Gene3D" id="3.40.80.10">
    <property type="entry name" value="Peptidoglycan recognition protein-like"/>
    <property type="match status" value="1"/>
</dbReference>
<evidence type="ECO:0000256" key="3">
    <source>
        <dbReference type="ARBA" id="ARBA00022801"/>
    </source>
</evidence>
<sequence>MVGTPAHPAMISHPCCSFGPRRDGARPDMVVIHYTAMHSAEAALERLCDPAVEVSAHYLIGPQGQVWQMVDEDMRAWHAGAGQWGAVSDVNSRSIGIELANLGDHPFAEPQMAALEALLAGIMARWAIPPERVIGHSDMAPERKIDPGPRFDWLRLARQGLSVWPQAAAPGDFWADAARFGYGLADEALVLNAFRMRFRPWAEGPVSEADRSLMADLAARFPVDRNGPTA</sequence>
<dbReference type="CDD" id="cd06583">
    <property type="entry name" value="PGRP"/>
    <property type="match status" value="1"/>
</dbReference>
<dbReference type="GO" id="GO:0009254">
    <property type="term" value="P:peptidoglycan turnover"/>
    <property type="evidence" value="ECO:0007669"/>
    <property type="project" value="TreeGrafter"/>
</dbReference>
<feature type="domain" description="N-acetylmuramoyl-L-alanine amidase" evidence="5">
    <location>
        <begin position="15"/>
        <end position="148"/>
    </location>
</feature>
<dbReference type="STRING" id="657014.SAMN04488092_10733"/>
<dbReference type="PANTHER" id="PTHR30417">
    <property type="entry name" value="N-ACETYLMURAMOYL-L-ALANINE AMIDASE AMID"/>
    <property type="match status" value="1"/>
</dbReference>
<reference evidence="6 7" key="1">
    <citation type="submission" date="2016-10" db="EMBL/GenBank/DDBJ databases">
        <authorList>
            <person name="de Groot N.N."/>
        </authorList>
    </citation>
    <scope>NUCLEOTIDE SEQUENCE [LARGE SCALE GENOMIC DNA]</scope>
    <source>
        <strain evidence="6 7">DSM 22007</strain>
    </source>
</reference>
<dbReference type="GO" id="GO:0071555">
    <property type="term" value="P:cell wall organization"/>
    <property type="evidence" value="ECO:0007669"/>
    <property type="project" value="UniProtKB-KW"/>
</dbReference>
<dbReference type="InterPro" id="IPR002502">
    <property type="entry name" value="Amidase_domain"/>
</dbReference>
<protein>
    <recommendedName>
        <fullName evidence="2">N-acetylmuramoyl-L-alanine amidase</fullName>
        <ecNumber evidence="2">3.5.1.28</ecNumber>
    </recommendedName>
</protein>
<dbReference type="EC" id="3.5.1.28" evidence="2"/>
<proteinExistence type="predicted"/>
<evidence type="ECO:0000256" key="4">
    <source>
        <dbReference type="ARBA" id="ARBA00023316"/>
    </source>
</evidence>
<evidence type="ECO:0000256" key="2">
    <source>
        <dbReference type="ARBA" id="ARBA00011901"/>
    </source>
</evidence>
<evidence type="ECO:0000256" key="1">
    <source>
        <dbReference type="ARBA" id="ARBA00001561"/>
    </source>
</evidence>
<dbReference type="Pfam" id="PF01510">
    <property type="entry name" value="Amidase_2"/>
    <property type="match status" value="1"/>
</dbReference>
<comment type="catalytic activity">
    <reaction evidence="1">
        <text>Hydrolyzes the link between N-acetylmuramoyl residues and L-amino acid residues in certain cell-wall glycopeptides.</text>
        <dbReference type="EC" id="3.5.1.28"/>
    </reaction>
</comment>
<dbReference type="InterPro" id="IPR036505">
    <property type="entry name" value="Amidase/PGRP_sf"/>
</dbReference>
<dbReference type="Proteomes" id="UP000198634">
    <property type="component" value="Unassembled WGS sequence"/>
</dbReference>
<organism evidence="6 7">
    <name type="scientific">Thalassovita taeanensis</name>
    <dbReference type="NCBI Taxonomy" id="657014"/>
    <lineage>
        <taxon>Bacteria</taxon>
        <taxon>Pseudomonadati</taxon>
        <taxon>Pseudomonadota</taxon>
        <taxon>Alphaproteobacteria</taxon>
        <taxon>Rhodobacterales</taxon>
        <taxon>Roseobacteraceae</taxon>
        <taxon>Thalassovita</taxon>
    </lineage>
</organism>